<proteinExistence type="predicted"/>
<protein>
    <submittedName>
        <fullName evidence="1">Str. FM013</fullName>
    </submittedName>
</protein>
<name>A0A0G4PS56_PENC3</name>
<dbReference type="AlphaFoldDB" id="A0A0G4PS56"/>
<accession>A0A0G4PS56</accession>
<gene>
    <name evidence="1" type="ORF">PCAMFM013_S034g000043</name>
</gene>
<reference evidence="1 2" key="1">
    <citation type="journal article" date="2014" name="Nat. Commun.">
        <title>Multiple recent horizontal transfers of a large genomic region in cheese making fungi.</title>
        <authorList>
            <person name="Cheeseman K."/>
            <person name="Ropars J."/>
            <person name="Renault P."/>
            <person name="Dupont J."/>
            <person name="Gouzy J."/>
            <person name="Branca A."/>
            <person name="Abraham A.L."/>
            <person name="Ceppi M."/>
            <person name="Conseiller E."/>
            <person name="Debuchy R."/>
            <person name="Malagnac F."/>
            <person name="Goarin A."/>
            <person name="Silar P."/>
            <person name="Lacoste S."/>
            <person name="Sallet E."/>
            <person name="Bensimon A."/>
            <person name="Giraud T."/>
            <person name="Brygoo Y."/>
        </authorList>
    </citation>
    <scope>NUCLEOTIDE SEQUENCE [LARGE SCALE GENOMIC DNA]</scope>
    <source>
        <strain evidence="2">FM 013</strain>
    </source>
</reference>
<dbReference type="Proteomes" id="UP000053732">
    <property type="component" value="Unassembled WGS sequence"/>
</dbReference>
<keyword evidence="2" id="KW-1185">Reference proteome</keyword>
<evidence type="ECO:0000313" key="2">
    <source>
        <dbReference type="Proteomes" id="UP000053732"/>
    </source>
</evidence>
<evidence type="ECO:0000313" key="1">
    <source>
        <dbReference type="EMBL" id="CRL29245.1"/>
    </source>
</evidence>
<dbReference type="EMBL" id="HG793167">
    <property type="protein sequence ID" value="CRL29245.1"/>
    <property type="molecule type" value="Genomic_DNA"/>
</dbReference>
<organism evidence="1 2">
    <name type="scientific">Penicillium camemberti (strain FM 013)</name>
    <dbReference type="NCBI Taxonomy" id="1429867"/>
    <lineage>
        <taxon>Eukaryota</taxon>
        <taxon>Fungi</taxon>
        <taxon>Dikarya</taxon>
        <taxon>Ascomycota</taxon>
        <taxon>Pezizomycotina</taxon>
        <taxon>Eurotiomycetes</taxon>
        <taxon>Eurotiomycetidae</taxon>
        <taxon>Eurotiales</taxon>
        <taxon>Aspergillaceae</taxon>
        <taxon>Penicillium</taxon>
    </lineage>
</organism>
<sequence>MIGEQLQYTNKVTEQTIYENTPSNLAFMEFRDLQGVLSNVTETCAVKISLELIGRLAVRTTSL</sequence>